<name>A0ABN8ZEJ0_RANTA</name>
<feature type="compositionally biased region" description="Polar residues" evidence="1">
    <location>
        <begin position="55"/>
        <end position="66"/>
    </location>
</feature>
<protein>
    <submittedName>
        <fullName evidence="2">Uncharacterized protein</fullName>
    </submittedName>
</protein>
<sequence length="123" mass="12543">MPTISTKSSGGPLHVPGSRRLVFPPKPLLSPAFLPLHPSLGYLSVNARHSFPTLTSPALTDQVSGPQSPPVPGAPLCAPSTAPITLNDQGCLPGSPAPTEESGLAGLAGSWHREASPDDLAEP</sequence>
<evidence type="ECO:0000313" key="3">
    <source>
        <dbReference type="Proteomes" id="UP001176941"/>
    </source>
</evidence>
<dbReference type="Proteomes" id="UP001176941">
    <property type="component" value="Chromosome 32"/>
</dbReference>
<gene>
    <name evidence="2" type="ORF">MRATA1EN1_LOCUS21284</name>
</gene>
<accession>A0ABN8ZEJ0</accession>
<organism evidence="2 3">
    <name type="scientific">Rangifer tarandus platyrhynchus</name>
    <name type="common">Svalbard reindeer</name>
    <dbReference type="NCBI Taxonomy" id="3082113"/>
    <lineage>
        <taxon>Eukaryota</taxon>
        <taxon>Metazoa</taxon>
        <taxon>Chordata</taxon>
        <taxon>Craniata</taxon>
        <taxon>Vertebrata</taxon>
        <taxon>Euteleostomi</taxon>
        <taxon>Mammalia</taxon>
        <taxon>Eutheria</taxon>
        <taxon>Laurasiatheria</taxon>
        <taxon>Artiodactyla</taxon>
        <taxon>Ruminantia</taxon>
        <taxon>Pecora</taxon>
        <taxon>Cervidae</taxon>
        <taxon>Odocoileinae</taxon>
        <taxon>Rangifer</taxon>
    </lineage>
</organism>
<feature type="region of interest" description="Disordered" evidence="1">
    <location>
        <begin position="55"/>
        <end position="123"/>
    </location>
</feature>
<keyword evidence="3" id="KW-1185">Reference proteome</keyword>
<proteinExistence type="predicted"/>
<evidence type="ECO:0000256" key="1">
    <source>
        <dbReference type="SAM" id="MobiDB-lite"/>
    </source>
</evidence>
<evidence type="ECO:0000313" key="2">
    <source>
        <dbReference type="EMBL" id="CAI9172322.1"/>
    </source>
</evidence>
<reference evidence="2" key="1">
    <citation type="submission" date="2023-04" db="EMBL/GenBank/DDBJ databases">
        <authorList>
            <consortium name="ELIXIR-Norway"/>
        </authorList>
    </citation>
    <scope>NUCLEOTIDE SEQUENCE [LARGE SCALE GENOMIC DNA]</scope>
</reference>
<dbReference type="EMBL" id="OX459968">
    <property type="protein sequence ID" value="CAI9172322.1"/>
    <property type="molecule type" value="Genomic_DNA"/>
</dbReference>